<dbReference type="EMBL" id="FLUQ01000001">
    <property type="protein sequence ID" value="SBV96858.1"/>
    <property type="molecule type" value="Genomic_DNA"/>
</dbReference>
<dbReference type="SUPFAM" id="SSF53448">
    <property type="entry name" value="Nucleotide-diphospho-sugar transferases"/>
    <property type="match status" value="1"/>
</dbReference>
<protein>
    <recommendedName>
        <fullName evidence="1">MobA-like NTP transferase domain-containing protein</fullName>
    </recommendedName>
</protein>
<dbReference type="Gene3D" id="3.90.550.10">
    <property type="entry name" value="Spore Coat Polysaccharide Biosynthesis Protein SpsA, Chain A"/>
    <property type="match status" value="1"/>
</dbReference>
<proteinExistence type="predicted"/>
<dbReference type="Pfam" id="PF12804">
    <property type="entry name" value="NTP_transf_3"/>
    <property type="match status" value="1"/>
</dbReference>
<dbReference type="AlphaFoldDB" id="A0A212JBQ6"/>
<dbReference type="PANTHER" id="PTHR43777">
    <property type="entry name" value="MOLYBDENUM COFACTOR CYTIDYLYLTRANSFERASE"/>
    <property type="match status" value="1"/>
</dbReference>
<gene>
    <name evidence="2" type="ORF">KL86DPRO_11116</name>
</gene>
<sequence length="221" mass="23121">MPQTDSGIAAVMLAAGGGSRLGGGKLLLPWRGQPLFAHVLRTVAQAHGLLSLTVVLGHDAEAVRRAVADAVPDFAVPVHVTVNRDWREGQSASLRCGLAHARSAPGGDAVRGVLFLLGDQPLVTTGTLDALIRAHGAACAKNPAHPATVPVYQGTRGNPVILSHRLFPDLMALRGDTGARHILRELDAEILRVPVDDPGILHDVDTPEAYAALCAPRGDLL</sequence>
<dbReference type="InterPro" id="IPR029044">
    <property type="entry name" value="Nucleotide-diphossugar_trans"/>
</dbReference>
<organism evidence="2">
    <name type="scientific">uncultured delta proteobacterium</name>
    <dbReference type="NCBI Taxonomy" id="34034"/>
    <lineage>
        <taxon>Bacteria</taxon>
        <taxon>Deltaproteobacteria</taxon>
        <taxon>environmental samples</taxon>
    </lineage>
</organism>
<dbReference type="InterPro" id="IPR025877">
    <property type="entry name" value="MobA-like_NTP_Trfase"/>
</dbReference>
<evidence type="ECO:0000313" key="2">
    <source>
        <dbReference type="EMBL" id="SBV96858.1"/>
    </source>
</evidence>
<dbReference type="PANTHER" id="PTHR43777:SF1">
    <property type="entry name" value="MOLYBDENUM COFACTOR CYTIDYLYLTRANSFERASE"/>
    <property type="match status" value="1"/>
</dbReference>
<evidence type="ECO:0000259" key="1">
    <source>
        <dbReference type="Pfam" id="PF12804"/>
    </source>
</evidence>
<feature type="domain" description="MobA-like NTP transferase" evidence="1">
    <location>
        <begin position="10"/>
        <end position="187"/>
    </location>
</feature>
<accession>A0A212JBQ6</accession>
<dbReference type="CDD" id="cd04182">
    <property type="entry name" value="GT_2_like_f"/>
    <property type="match status" value="1"/>
</dbReference>
<dbReference type="GO" id="GO:0016779">
    <property type="term" value="F:nucleotidyltransferase activity"/>
    <property type="evidence" value="ECO:0007669"/>
    <property type="project" value="UniProtKB-ARBA"/>
</dbReference>
<reference evidence="2" key="1">
    <citation type="submission" date="2016-04" db="EMBL/GenBank/DDBJ databases">
        <authorList>
            <person name="Evans L.H."/>
            <person name="Alamgir A."/>
            <person name="Owens N."/>
            <person name="Weber N.D."/>
            <person name="Virtaneva K."/>
            <person name="Barbian K."/>
            <person name="Babar A."/>
            <person name="Rosenke K."/>
        </authorList>
    </citation>
    <scope>NUCLEOTIDE SEQUENCE</scope>
    <source>
        <strain evidence="2">86</strain>
    </source>
</reference>
<name>A0A212JBQ6_9DELT</name>